<keyword evidence="4" id="KW-1185">Reference proteome</keyword>
<dbReference type="InterPro" id="IPR052787">
    <property type="entry name" value="MAVS"/>
</dbReference>
<dbReference type="GO" id="GO:0003677">
    <property type="term" value="F:DNA binding"/>
    <property type="evidence" value="ECO:0007669"/>
    <property type="project" value="InterPro"/>
</dbReference>
<evidence type="ECO:0000313" key="3">
    <source>
        <dbReference type="EMBL" id="KAG0559947.1"/>
    </source>
</evidence>
<evidence type="ECO:0000313" key="4">
    <source>
        <dbReference type="Proteomes" id="UP000822688"/>
    </source>
</evidence>
<evidence type="ECO:0000256" key="1">
    <source>
        <dbReference type="ARBA" id="ARBA00023172"/>
    </source>
</evidence>
<dbReference type="SUPFAM" id="SSF56349">
    <property type="entry name" value="DNA breaking-rejoining enzymes"/>
    <property type="match status" value="1"/>
</dbReference>
<feature type="region of interest" description="Disordered" evidence="2">
    <location>
        <begin position="665"/>
        <end position="686"/>
    </location>
</feature>
<protein>
    <submittedName>
        <fullName evidence="3">Uncharacterized protein</fullName>
    </submittedName>
</protein>
<dbReference type="PANTHER" id="PTHR21446">
    <property type="entry name" value="DUF3504 DOMAIN-CONTAINING PROTEIN"/>
    <property type="match status" value="1"/>
</dbReference>
<sequence>MGEVRVSSRVNKGKRGRVQIVRVTADEPTMVPTPVVCHSSPGPSPVSKQRGKGRRKSRASRNLDSSLPVVPLLVDPVVDPVVETVVEKVSLRDMPVASHIQRVLGFETPKESIENSSDDRFCGFDPELAFEADDSLSFDFLLDTSSVAPEPGCSLVPRTDSAEFDQSVQLVETPEVEPSPSVAAASSDLATASVDLTQASVDLVDLTQASVDLSPASVDVAVVPASGNLDSANNVTTATNVVASTKPKKRCQFLPLDPLIFEKVCNMDESKSLMNETWAQNRFNSWRESVGLDTSISIVNLPLEEFADLLTRFFLCLCKDNGERYPSGSIGNMYDSFHRIIGRHQAKEMKLEKKKEPLIRISEHHYFLQTNAAVVKAMELSRDAGVNKPRSKPKCLSFEDEAKILSHPSHQLTHPKGVTKRMLYYCMSKFVIRGGKEAYNLKYKDFIRGVNSAGAEYVQYVERLSKNNKMRLGRCQEEHFRPTVTCYTEDVVNTWRTYDEHLGPDQKDGAFFLVAIPDSSSKIWYKNSRVGIHTISNWLGTMASEANIEGKITNKSGRRTAITRMSIANVPRNVMCEITGHKNPASLDRYDDTLDVSREAAMRSLDAPPVEGAVQQYSSLKAQVTKDYIEHQAVNLPATLKLPTLEPFHDLSVIPYFASSPDSIPAAPSWSSDPIQSQVSPTNASTSQVPFPGFNDGMMNGVPESFNSGPTSMNSRPSTQGFNRNIAGDIHGHISMEEMCVGACRIHCPGRSSSHCQDTGKFVGATNCTGPSSSRCHDTGKFVGAKNPYGNQRKHGQVFKCVPPQYAKTSGQMLREANFSTGCTYGVDVRSENPVERGHVVTQEPSDVSGFSDPELNDIMRMFEKKQEALRRLAGRKDVEAAQVREGVAAGELGVAAGEFKESVPASTAVEGGPRRATSTMAESEDANQAVAVRQTHQLQPQSTAPFSHLTNVNMVFGSDAQMEAVLNKMFGANK</sequence>
<dbReference type="EMBL" id="CM026431">
    <property type="protein sequence ID" value="KAG0559947.1"/>
    <property type="molecule type" value="Genomic_DNA"/>
</dbReference>
<evidence type="ECO:0000256" key="2">
    <source>
        <dbReference type="SAM" id="MobiDB-lite"/>
    </source>
</evidence>
<dbReference type="PANTHER" id="PTHR21446:SF12">
    <property type="entry name" value="POTASSIUM CHANNEL TETRAMERIZATION DOMAIN CONTAINING 1"/>
    <property type="match status" value="1"/>
</dbReference>
<feature type="compositionally biased region" description="Low complexity" evidence="2">
    <location>
        <begin position="665"/>
        <end position="675"/>
    </location>
</feature>
<feature type="region of interest" description="Disordered" evidence="2">
    <location>
        <begin position="31"/>
        <end position="62"/>
    </location>
</feature>
<dbReference type="GO" id="GO:0006310">
    <property type="term" value="P:DNA recombination"/>
    <property type="evidence" value="ECO:0007669"/>
    <property type="project" value="UniProtKB-KW"/>
</dbReference>
<organism evidence="3 4">
    <name type="scientific">Ceratodon purpureus</name>
    <name type="common">Fire moss</name>
    <name type="synonym">Dicranum purpureum</name>
    <dbReference type="NCBI Taxonomy" id="3225"/>
    <lineage>
        <taxon>Eukaryota</taxon>
        <taxon>Viridiplantae</taxon>
        <taxon>Streptophyta</taxon>
        <taxon>Embryophyta</taxon>
        <taxon>Bryophyta</taxon>
        <taxon>Bryophytina</taxon>
        <taxon>Bryopsida</taxon>
        <taxon>Dicranidae</taxon>
        <taxon>Pseudoditrichales</taxon>
        <taxon>Ditrichaceae</taxon>
        <taxon>Ceratodon</taxon>
    </lineage>
</organism>
<feature type="compositionally biased region" description="Polar residues" evidence="2">
    <location>
        <begin position="676"/>
        <end position="686"/>
    </location>
</feature>
<dbReference type="Proteomes" id="UP000822688">
    <property type="component" value="Chromosome 10"/>
</dbReference>
<name>A0A8T0GMY6_CERPU</name>
<gene>
    <name evidence="3" type="ORF">KC19_10G141000</name>
</gene>
<reference evidence="3" key="1">
    <citation type="submission" date="2020-06" db="EMBL/GenBank/DDBJ databases">
        <title>WGS assembly of Ceratodon purpureus strain R40.</title>
        <authorList>
            <person name="Carey S.B."/>
            <person name="Jenkins J."/>
            <person name="Shu S."/>
            <person name="Lovell J.T."/>
            <person name="Sreedasyam A."/>
            <person name="Maumus F."/>
            <person name="Tiley G.P."/>
            <person name="Fernandez-Pozo N."/>
            <person name="Barry K."/>
            <person name="Chen C."/>
            <person name="Wang M."/>
            <person name="Lipzen A."/>
            <person name="Daum C."/>
            <person name="Saski C.A."/>
            <person name="Payton A.C."/>
            <person name="Mcbreen J.C."/>
            <person name="Conrad R.E."/>
            <person name="Kollar L.M."/>
            <person name="Olsson S."/>
            <person name="Huttunen S."/>
            <person name="Landis J.B."/>
            <person name="Wickett N.J."/>
            <person name="Johnson M.G."/>
            <person name="Rensing S.A."/>
            <person name="Grimwood J."/>
            <person name="Schmutz J."/>
            <person name="Mcdaniel S.F."/>
        </authorList>
    </citation>
    <scope>NUCLEOTIDE SEQUENCE</scope>
    <source>
        <strain evidence="3">R40</strain>
    </source>
</reference>
<dbReference type="InterPro" id="IPR011010">
    <property type="entry name" value="DNA_brk_join_enz"/>
</dbReference>
<feature type="compositionally biased region" description="Basic residues" evidence="2">
    <location>
        <begin position="49"/>
        <end position="59"/>
    </location>
</feature>
<proteinExistence type="predicted"/>
<dbReference type="Gene3D" id="1.10.443.10">
    <property type="entry name" value="Intergrase catalytic core"/>
    <property type="match status" value="1"/>
</dbReference>
<dbReference type="AlphaFoldDB" id="A0A8T0GMY6"/>
<accession>A0A8T0GMY6</accession>
<dbReference type="InterPro" id="IPR013762">
    <property type="entry name" value="Integrase-like_cat_sf"/>
</dbReference>
<feature type="region of interest" description="Disordered" evidence="2">
    <location>
        <begin position="905"/>
        <end position="924"/>
    </location>
</feature>
<keyword evidence="1" id="KW-0233">DNA recombination</keyword>
<comment type="caution">
    <text evidence="3">The sequence shown here is derived from an EMBL/GenBank/DDBJ whole genome shotgun (WGS) entry which is preliminary data.</text>
</comment>
<dbReference type="GO" id="GO:0015074">
    <property type="term" value="P:DNA integration"/>
    <property type="evidence" value="ECO:0007669"/>
    <property type="project" value="InterPro"/>
</dbReference>